<dbReference type="Proteomes" id="UP000266841">
    <property type="component" value="Unassembled WGS sequence"/>
</dbReference>
<feature type="region of interest" description="Disordered" evidence="2">
    <location>
        <begin position="52"/>
        <end position="78"/>
    </location>
</feature>
<keyword evidence="4" id="KW-1185">Reference proteome</keyword>
<feature type="compositionally biased region" description="Polar residues" evidence="2">
    <location>
        <begin position="63"/>
        <end position="78"/>
    </location>
</feature>
<sequence>MFCGQDYDEARQFCHLTDPNKSLPCPNGAEDDCPYNLPCWEIKEECLPPPTPVPEPTYKPTFPSVTRSPTKYPTRSPLTARSKIPGDHYFCGIGIDNLFDCPCDARLKATEPTEKAELDEKQQWVGPGKRNFCGEDVLDARKCTRERHCPSGLSDECPPGLFCWNDVAGCNIDELPTMNPTISPEPTEMPSPSPTTPRPTPYPTTPDPAWTPEPTAAPWDADDMRNFFFCGKSWGDASKRCYRRCPSGFHEECADGEECFAQAACKKLLVDVPTEQPSPAPFEGTKAPTSSPRPSGLTVSPTMSPLAKAPFSGTRAPTSSPRPTNVPTDPQPTESPVLNPTKSPENDPTDKPTTPYPTNRPTYAPCAGDPCPAKDHCRSSRGFCGPGKHYCNAKSIWEASCGVPTDPPQSQAPTTIWPSTSPSFSMMPTKETTAEPTDEPTKKSNIIYHLNTPAPTVVITRRPTERPIPDTPKPAYVNPDDREFEDGDPLATFFCGKLSFVSFISCRYQSDNMRSLKGPRGIKPLPSVLTAAHRARRKNVQEMGRNGRAMLSRHARVLGRTQKQRPSQRGSQPNDQHQPTDQPVKIWWTPVPTPRPSYSPTEDQCIGIPCDYQGECRSRLGFCGLGIVYCNSVSSWVPSCGGGKGLVHGEPARTASPNAEPTPAPVTAWEAWVMGSKVDTDDATSDAALGAELIVEEVEEEATEAKQVGADNTNPWLNWGGNNEGTSDSGFDDEDMKWWIFDRSSACLCRAPISLGATLSIFICFATYII</sequence>
<feature type="compositionally biased region" description="Polar residues" evidence="2">
    <location>
        <begin position="564"/>
        <end position="581"/>
    </location>
</feature>
<dbReference type="OrthoDB" id="10599756at2759"/>
<feature type="compositionally biased region" description="Low complexity" evidence="2">
    <location>
        <begin position="418"/>
        <end position="429"/>
    </location>
</feature>
<evidence type="ECO:0000256" key="2">
    <source>
        <dbReference type="SAM" id="MobiDB-lite"/>
    </source>
</evidence>
<proteinExistence type="predicted"/>
<accession>K0TF20</accession>
<name>K0TF20_THAOC</name>
<organism evidence="3 4">
    <name type="scientific">Thalassiosira oceanica</name>
    <name type="common">Marine diatom</name>
    <dbReference type="NCBI Taxonomy" id="159749"/>
    <lineage>
        <taxon>Eukaryota</taxon>
        <taxon>Sar</taxon>
        <taxon>Stramenopiles</taxon>
        <taxon>Ochrophyta</taxon>
        <taxon>Bacillariophyta</taxon>
        <taxon>Coscinodiscophyceae</taxon>
        <taxon>Thalassiosirophycidae</taxon>
        <taxon>Thalassiosirales</taxon>
        <taxon>Thalassiosiraceae</taxon>
        <taxon>Thalassiosira</taxon>
    </lineage>
</organism>
<protein>
    <recommendedName>
        <fullName evidence="5">Chitin-binding type-1 domain-containing protein</fullName>
    </recommendedName>
</protein>
<dbReference type="AlphaFoldDB" id="K0TF20"/>
<comment type="caution">
    <text evidence="3">The sequence shown here is derived from an EMBL/GenBank/DDBJ whole genome shotgun (WGS) entry which is preliminary data.</text>
</comment>
<feature type="compositionally biased region" description="Polar residues" evidence="2">
    <location>
        <begin position="315"/>
        <end position="343"/>
    </location>
</feature>
<dbReference type="PANTHER" id="PTHR47849">
    <property type="entry name" value="CHITIN-BINDING LECTIN 1"/>
    <property type="match status" value="1"/>
</dbReference>
<feature type="region of interest" description="Disordered" evidence="2">
    <location>
        <begin position="276"/>
        <end position="361"/>
    </location>
</feature>
<gene>
    <name evidence="3" type="ORF">THAOC_02600</name>
</gene>
<dbReference type="EMBL" id="AGNL01002798">
    <property type="protein sequence ID" value="EJK75669.1"/>
    <property type="molecule type" value="Genomic_DNA"/>
</dbReference>
<dbReference type="eggNOG" id="ENOG502T2WD">
    <property type="taxonomic scope" value="Eukaryota"/>
</dbReference>
<feature type="compositionally biased region" description="Polar residues" evidence="2">
    <location>
        <begin position="287"/>
        <end position="303"/>
    </location>
</feature>
<feature type="region of interest" description="Disordered" evidence="2">
    <location>
        <begin position="558"/>
        <end position="589"/>
    </location>
</feature>
<keyword evidence="1" id="KW-1015">Disulfide bond</keyword>
<feature type="region of interest" description="Disordered" evidence="2">
    <location>
        <begin position="404"/>
        <end position="441"/>
    </location>
</feature>
<evidence type="ECO:0000313" key="4">
    <source>
        <dbReference type="Proteomes" id="UP000266841"/>
    </source>
</evidence>
<feature type="compositionally biased region" description="Low complexity" evidence="2">
    <location>
        <begin position="351"/>
        <end position="361"/>
    </location>
</feature>
<dbReference type="OMA" id="DHYFCGI"/>
<feature type="compositionally biased region" description="Pro residues" evidence="2">
    <location>
        <begin position="187"/>
        <end position="211"/>
    </location>
</feature>
<evidence type="ECO:0000313" key="3">
    <source>
        <dbReference type="EMBL" id="EJK75669.1"/>
    </source>
</evidence>
<feature type="compositionally biased region" description="Polar residues" evidence="2">
    <location>
        <begin position="408"/>
        <end position="417"/>
    </location>
</feature>
<feature type="region of interest" description="Disordered" evidence="2">
    <location>
        <begin position="177"/>
        <end position="218"/>
    </location>
</feature>
<evidence type="ECO:0000256" key="1">
    <source>
        <dbReference type="ARBA" id="ARBA00023157"/>
    </source>
</evidence>
<reference evidence="3 4" key="1">
    <citation type="journal article" date="2012" name="Genome Biol.">
        <title>Genome and low-iron response of an oceanic diatom adapted to chronic iron limitation.</title>
        <authorList>
            <person name="Lommer M."/>
            <person name="Specht M."/>
            <person name="Roy A.S."/>
            <person name="Kraemer L."/>
            <person name="Andreson R."/>
            <person name="Gutowska M.A."/>
            <person name="Wolf J."/>
            <person name="Bergner S.V."/>
            <person name="Schilhabel M.B."/>
            <person name="Klostermeier U.C."/>
            <person name="Beiko R.G."/>
            <person name="Rosenstiel P."/>
            <person name="Hippler M."/>
            <person name="Laroche J."/>
        </authorList>
    </citation>
    <scope>NUCLEOTIDE SEQUENCE [LARGE SCALE GENOMIC DNA]</scope>
    <source>
        <strain evidence="3 4">CCMP1005</strain>
    </source>
</reference>
<dbReference type="PANTHER" id="PTHR47849:SF8">
    <property type="entry name" value="LECTIN"/>
    <property type="match status" value="1"/>
</dbReference>
<evidence type="ECO:0008006" key="5">
    <source>
        <dbReference type="Google" id="ProtNLM"/>
    </source>
</evidence>